<protein>
    <submittedName>
        <fullName evidence="1">Uncharacterized protein</fullName>
    </submittedName>
</protein>
<reference evidence="1" key="2">
    <citation type="journal article" date="2015" name="Data Brief">
        <title>Shoot transcriptome of the giant reed, Arundo donax.</title>
        <authorList>
            <person name="Barrero R.A."/>
            <person name="Guerrero F.D."/>
            <person name="Moolhuijzen P."/>
            <person name="Goolsby J.A."/>
            <person name="Tidwell J."/>
            <person name="Bellgard S.E."/>
            <person name="Bellgard M.I."/>
        </authorList>
    </citation>
    <scope>NUCLEOTIDE SEQUENCE</scope>
    <source>
        <tissue evidence="1">Shoot tissue taken approximately 20 cm above the soil surface</tissue>
    </source>
</reference>
<reference evidence="1" key="1">
    <citation type="submission" date="2014-09" db="EMBL/GenBank/DDBJ databases">
        <authorList>
            <person name="Magalhaes I.L.F."/>
            <person name="Oliveira U."/>
            <person name="Santos F.R."/>
            <person name="Vidigal T.H.D.A."/>
            <person name="Brescovit A.D."/>
            <person name="Santos A.J."/>
        </authorList>
    </citation>
    <scope>NUCLEOTIDE SEQUENCE</scope>
    <source>
        <tissue evidence="1">Shoot tissue taken approximately 20 cm above the soil surface</tissue>
    </source>
</reference>
<dbReference type="EMBL" id="GBRH01162847">
    <property type="protein sequence ID" value="JAE35049.1"/>
    <property type="molecule type" value="Transcribed_RNA"/>
</dbReference>
<sequence length="29" mass="3448">MYARSEISRRIDNLPNCYSCDGIKHYLTQ</sequence>
<accession>A0A0A9HGW0</accession>
<name>A0A0A9HGW0_ARUDO</name>
<dbReference type="AlphaFoldDB" id="A0A0A9HGW0"/>
<evidence type="ECO:0000313" key="1">
    <source>
        <dbReference type="EMBL" id="JAE35049.1"/>
    </source>
</evidence>
<organism evidence="1">
    <name type="scientific">Arundo donax</name>
    <name type="common">Giant reed</name>
    <name type="synonym">Donax arundinaceus</name>
    <dbReference type="NCBI Taxonomy" id="35708"/>
    <lineage>
        <taxon>Eukaryota</taxon>
        <taxon>Viridiplantae</taxon>
        <taxon>Streptophyta</taxon>
        <taxon>Embryophyta</taxon>
        <taxon>Tracheophyta</taxon>
        <taxon>Spermatophyta</taxon>
        <taxon>Magnoliopsida</taxon>
        <taxon>Liliopsida</taxon>
        <taxon>Poales</taxon>
        <taxon>Poaceae</taxon>
        <taxon>PACMAD clade</taxon>
        <taxon>Arundinoideae</taxon>
        <taxon>Arundineae</taxon>
        <taxon>Arundo</taxon>
    </lineage>
</organism>
<proteinExistence type="predicted"/>